<dbReference type="PANTHER" id="PTHR28027:SF2">
    <property type="entry name" value="TRANSCRIPTIONAL REGULATOR MIT1"/>
    <property type="match status" value="1"/>
</dbReference>
<name>A0AAD7XCN3_9APHY</name>
<dbReference type="AlphaFoldDB" id="A0AAD7XCN3"/>
<dbReference type="Pfam" id="PF09729">
    <property type="entry name" value="Gti1_Pac2"/>
    <property type="match status" value="1"/>
</dbReference>
<proteinExistence type="predicted"/>
<sequence length="439" mass="47731">MSRPLPASAPPKADILRGWIKTTKDAILVFEATRAGIVPRVTRRFHDLEKRSIIQSGAILVFTEEESGIKRWTDPYLWSASRMQGNFLMYREREDEYAPEAASPYQCSAVGSPHDVAERQVDADLEHYILGSWNKGKGLKKNGLMKKTISMSIEGTTYHLVSYYYPSDVRSGLLQTPSSMPALACLDISPAILKGLSQFRQPPILGKSNKRNKSSRSTRGTTKESRPSGLVLDTRSVPYPSPPPRNSFPSDPYFDLPSSPDSFMMPQTSPVSPMDYPFSRHYREDSSSDSSSTASIGSLSRHPSVGDDSVPVAHPHTLAGPSPGRQCARVDIAWHEPPLTSPSALYGGGAVPIPALHPDLYVASGAVGYEHPPTDAHTQELLRSWRPVLDEARLLSGLPGPVGACSERAYAVQGAGADVDAGLDPHAPPTSYFAGPVYH</sequence>
<accession>A0AAD7XCN3</accession>
<keyword evidence="3" id="KW-1185">Reference proteome</keyword>
<feature type="compositionally biased region" description="Polar residues" evidence="1">
    <location>
        <begin position="259"/>
        <end position="271"/>
    </location>
</feature>
<feature type="compositionally biased region" description="Low complexity" evidence="1">
    <location>
        <begin position="288"/>
        <end position="300"/>
    </location>
</feature>
<dbReference type="PANTHER" id="PTHR28027">
    <property type="entry name" value="TRANSCRIPTIONAL REGULATOR MIT1"/>
    <property type="match status" value="1"/>
</dbReference>
<evidence type="ECO:0008006" key="4">
    <source>
        <dbReference type="Google" id="ProtNLM"/>
    </source>
</evidence>
<dbReference type="EMBL" id="JAPEVG010000083">
    <property type="protein sequence ID" value="KAJ8487209.1"/>
    <property type="molecule type" value="Genomic_DNA"/>
</dbReference>
<dbReference type="InterPro" id="IPR018608">
    <property type="entry name" value="Gti1/Pac2"/>
</dbReference>
<evidence type="ECO:0000256" key="1">
    <source>
        <dbReference type="SAM" id="MobiDB-lite"/>
    </source>
</evidence>
<gene>
    <name evidence="2" type="ORF">ONZ51_g4344</name>
</gene>
<evidence type="ECO:0000313" key="3">
    <source>
        <dbReference type="Proteomes" id="UP001215151"/>
    </source>
</evidence>
<protein>
    <recommendedName>
        <fullName evidence="4">Global transcription regulator sge1</fullName>
    </recommendedName>
</protein>
<comment type="caution">
    <text evidence="2">The sequence shown here is derived from an EMBL/GenBank/DDBJ whole genome shotgun (WGS) entry which is preliminary data.</text>
</comment>
<dbReference type="GO" id="GO:0003677">
    <property type="term" value="F:DNA binding"/>
    <property type="evidence" value="ECO:0007669"/>
    <property type="project" value="TreeGrafter"/>
</dbReference>
<dbReference type="Proteomes" id="UP001215151">
    <property type="component" value="Unassembled WGS sequence"/>
</dbReference>
<evidence type="ECO:0000313" key="2">
    <source>
        <dbReference type="EMBL" id="KAJ8487209.1"/>
    </source>
</evidence>
<feature type="region of interest" description="Disordered" evidence="1">
    <location>
        <begin position="202"/>
        <end position="324"/>
    </location>
</feature>
<reference evidence="2" key="1">
    <citation type="submission" date="2022-11" db="EMBL/GenBank/DDBJ databases">
        <title>Genome Sequence of Cubamyces cubensis.</title>
        <authorList>
            <person name="Buettner E."/>
        </authorList>
    </citation>
    <scope>NUCLEOTIDE SEQUENCE</scope>
    <source>
        <strain evidence="2">MPL-01</strain>
    </source>
</reference>
<organism evidence="2 3">
    <name type="scientific">Trametes cubensis</name>
    <dbReference type="NCBI Taxonomy" id="1111947"/>
    <lineage>
        <taxon>Eukaryota</taxon>
        <taxon>Fungi</taxon>
        <taxon>Dikarya</taxon>
        <taxon>Basidiomycota</taxon>
        <taxon>Agaricomycotina</taxon>
        <taxon>Agaricomycetes</taxon>
        <taxon>Polyporales</taxon>
        <taxon>Polyporaceae</taxon>
        <taxon>Trametes</taxon>
    </lineage>
</organism>